<gene>
    <name evidence="1" type="ORF">B7P43_G00402</name>
</gene>
<dbReference type="GO" id="GO:0003676">
    <property type="term" value="F:nucleic acid binding"/>
    <property type="evidence" value="ECO:0007669"/>
    <property type="project" value="InterPro"/>
</dbReference>
<evidence type="ECO:0000313" key="1">
    <source>
        <dbReference type="EMBL" id="PNF37265.1"/>
    </source>
</evidence>
<dbReference type="EMBL" id="NEVH01006721">
    <property type="protein sequence ID" value="PNF37265.1"/>
    <property type="molecule type" value="Genomic_DNA"/>
</dbReference>
<dbReference type="InterPro" id="IPR036397">
    <property type="entry name" value="RNaseH_sf"/>
</dbReference>
<accession>A0A2J7R8V0</accession>
<protein>
    <recommendedName>
        <fullName evidence="3">PiggyBac transposable element-derived protein domain-containing protein</fullName>
    </recommendedName>
</protein>
<name>A0A2J7R8V0_9NEOP</name>
<evidence type="ECO:0000313" key="2">
    <source>
        <dbReference type="Proteomes" id="UP000235965"/>
    </source>
</evidence>
<dbReference type="InParanoid" id="A0A2J7R8V0"/>
<keyword evidence="2" id="KW-1185">Reference proteome</keyword>
<dbReference type="Proteomes" id="UP000235965">
    <property type="component" value="Unassembled WGS sequence"/>
</dbReference>
<dbReference type="AlphaFoldDB" id="A0A2J7R8V0"/>
<evidence type="ECO:0008006" key="3">
    <source>
        <dbReference type="Google" id="ProtNLM"/>
    </source>
</evidence>
<dbReference type="PANTHER" id="PTHR47326:SF1">
    <property type="entry name" value="HTH PSQ-TYPE DOMAIN-CONTAINING PROTEIN"/>
    <property type="match status" value="1"/>
</dbReference>
<dbReference type="PANTHER" id="PTHR47326">
    <property type="entry name" value="TRANSPOSABLE ELEMENT TC3 TRANSPOSASE-LIKE PROTEIN"/>
    <property type="match status" value="1"/>
</dbReference>
<dbReference type="Gene3D" id="3.30.420.10">
    <property type="entry name" value="Ribonuclease H-like superfamily/Ribonuclease H"/>
    <property type="match status" value="1"/>
</dbReference>
<proteinExistence type="predicted"/>
<organism evidence="1 2">
    <name type="scientific">Cryptotermes secundus</name>
    <dbReference type="NCBI Taxonomy" id="105785"/>
    <lineage>
        <taxon>Eukaryota</taxon>
        <taxon>Metazoa</taxon>
        <taxon>Ecdysozoa</taxon>
        <taxon>Arthropoda</taxon>
        <taxon>Hexapoda</taxon>
        <taxon>Insecta</taxon>
        <taxon>Pterygota</taxon>
        <taxon>Neoptera</taxon>
        <taxon>Polyneoptera</taxon>
        <taxon>Dictyoptera</taxon>
        <taxon>Blattodea</taxon>
        <taxon>Blattoidea</taxon>
        <taxon>Termitoidae</taxon>
        <taxon>Kalotermitidae</taxon>
        <taxon>Cryptotermitinae</taxon>
        <taxon>Cryptotermes</taxon>
    </lineage>
</organism>
<reference evidence="1 2" key="1">
    <citation type="submission" date="2017-12" db="EMBL/GenBank/DDBJ databases">
        <title>Hemimetabolous genomes reveal molecular basis of termite eusociality.</title>
        <authorList>
            <person name="Harrison M.C."/>
            <person name="Jongepier E."/>
            <person name="Robertson H.M."/>
            <person name="Arning N."/>
            <person name="Bitard-Feildel T."/>
            <person name="Chao H."/>
            <person name="Childers C.P."/>
            <person name="Dinh H."/>
            <person name="Doddapaneni H."/>
            <person name="Dugan S."/>
            <person name="Gowin J."/>
            <person name="Greiner C."/>
            <person name="Han Y."/>
            <person name="Hu H."/>
            <person name="Hughes D.S.T."/>
            <person name="Huylmans A.-K."/>
            <person name="Kemena C."/>
            <person name="Kremer L.P.M."/>
            <person name="Lee S.L."/>
            <person name="Lopez-Ezquerra A."/>
            <person name="Mallet L."/>
            <person name="Monroy-Kuhn J.M."/>
            <person name="Moser A."/>
            <person name="Murali S.C."/>
            <person name="Muzny D.M."/>
            <person name="Otani S."/>
            <person name="Piulachs M.-D."/>
            <person name="Poelchau M."/>
            <person name="Qu J."/>
            <person name="Schaub F."/>
            <person name="Wada-Katsumata A."/>
            <person name="Worley K.C."/>
            <person name="Xie Q."/>
            <person name="Ylla G."/>
            <person name="Poulsen M."/>
            <person name="Gibbs R.A."/>
            <person name="Schal C."/>
            <person name="Richards S."/>
            <person name="Belles X."/>
            <person name="Korb J."/>
            <person name="Bornberg-Bauer E."/>
        </authorList>
    </citation>
    <scope>NUCLEOTIDE SEQUENCE [LARGE SCALE GENOMIC DNA]</scope>
    <source>
        <tissue evidence="1">Whole body</tissue>
    </source>
</reference>
<sequence length="111" mass="13097">MLKLRPYKTTVSTHALQPRDPASRVWFLQSVVAGEIYLQLTFFSDEAWFHLQGYINTQNNRYWSSQNPHLTHEVLLRPVKIGMWCGVSARKIVPVFFNEKINCMPLTRREF</sequence>
<comment type="caution">
    <text evidence="1">The sequence shown here is derived from an EMBL/GenBank/DDBJ whole genome shotgun (WGS) entry which is preliminary data.</text>
</comment>